<feature type="transmembrane region" description="Helical" evidence="6">
    <location>
        <begin position="143"/>
        <end position="164"/>
    </location>
</feature>
<comment type="caution">
    <text evidence="7">The sequence shown here is derived from an EMBL/GenBank/DDBJ whole genome shotgun (WGS) entry which is preliminary data.</text>
</comment>
<feature type="transmembrane region" description="Helical" evidence="6">
    <location>
        <begin position="268"/>
        <end position="286"/>
    </location>
</feature>
<dbReference type="PANTHER" id="PTHR47089">
    <property type="entry name" value="ABC TRANSPORTER, PERMEASE PROTEIN"/>
    <property type="match status" value="1"/>
</dbReference>
<evidence type="ECO:0000313" key="7">
    <source>
        <dbReference type="EMBL" id="RKP53690.1"/>
    </source>
</evidence>
<dbReference type="CDD" id="cd06580">
    <property type="entry name" value="TM_PBP1_transp_TpRbsC_like"/>
    <property type="match status" value="1"/>
</dbReference>
<dbReference type="AlphaFoldDB" id="A0A494XSS7"/>
<feature type="transmembrane region" description="Helical" evidence="6">
    <location>
        <begin position="89"/>
        <end position="108"/>
    </location>
</feature>
<keyword evidence="8" id="KW-1185">Reference proteome</keyword>
<reference evidence="7 8" key="1">
    <citation type="submission" date="2018-10" db="EMBL/GenBank/DDBJ databases">
        <title>Robbsia sp. DHC34, isolated from soil.</title>
        <authorList>
            <person name="Gao Z.-H."/>
            <person name="Qiu L.-H."/>
        </authorList>
    </citation>
    <scope>NUCLEOTIDE SEQUENCE [LARGE SCALE GENOMIC DNA]</scope>
    <source>
        <strain evidence="7 8">DHC34</strain>
    </source>
</reference>
<evidence type="ECO:0000256" key="1">
    <source>
        <dbReference type="ARBA" id="ARBA00004651"/>
    </source>
</evidence>
<dbReference type="RefSeq" id="WP_121087765.1">
    <property type="nucleotide sequence ID" value="NZ_RBZU01000006.1"/>
</dbReference>
<dbReference type="InterPro" id="IPR001851">
    <property type="entry name" value="ABC_transp_permease"/>
</dbReference>
<keyword evidence="3 6" id="KW-0812">Transmembrane</keyword>
<sequence length="379" mass="40702">MSLEPPTVRNVLPTAPRAPHPSIPWLSRRYTIEVRQHVGRTRQSIVVLASLIAGVLVSGAILVAAGVSAGDLWTEFVMQTLFDAQSLRAVLFEAAPLVVTGLAAAIAFRTRFWNLGLEGQMIAGAIGATAVSIYGIGPPGARLGSMMAAALVCGAAWVIVPLWLRVRLGINEIISTLMLNYVAGDFLLFLLYGSWKDPKDAFPHSPQYLSFERLPDLPGGISAALLVAFVVTAAAWWALERSRASLYLRFVHASESVSRAVGIPVRRLLIGTVLISGALAGLSGWLLCAGQEGRLTQAFYSGYGFSGVLIAFLARNHPIGACGVGFLVAMLFVAGRSLQVFYQIPFSMVQLIQAILVISVAASDFFVRHRFQPVASRIE</sequence>
<feature type="transmembrane region" description="Helical" evidence="6">
    <location>
        <begin position="219"/>
        <end position="239"/>
    </location>
</feature>
<feature type="transmembrane region" description="Helical" evidence="6">
    <location>
        <begin position="120"/>
        <end position="137"/>
    </location>
</feature>
<evidence type="ECO:0000256" key="4">
    <source>
        <dbReference type="ARBA" id="ARBA00022989"/>
    </source>
</evidence>
<comment type="subcellular location">
    <subcellularLocation>
        <location evidence="1">Cell membrane</location>
        <topology evidence="1">Multi-pass membrane protein</topology>
    </subcellularLocation>
</comment>
<dbReference type="PANTHER" id="PTHR47089:SF1">
    <property type="entry name" value="GUANOSINE ABC TRANSPORTER PERMEASE PROTEIN NUPP"/>
    <property type="match status" value="1"/>
</dbReference>
<dbReference type="GO" id="GO:0005886">
    <property type="term" value="C:plasma membrane"/>
    <property type="evidence" value="ECO:0007669"/>
    <property type="project" value="UniProtKB-SubCell"/>
</dbReference>
<feature type="transmembrane region" description="Helical" evidence="6">
    <location>
        <begin position="45"/>
        <end position="69"/>
    </location>
</feature>
<keyword evidence="5 6" id="KW-0472">Membrane</keyword>
<name>A0A494XSS7_9BURK</name>
<evidence type="ECO:0000313" key="8">
    <source>
        <dbReference type="Proteomes" id="UP000270342"/>
    </source>
</evidence>
<accession>A0A494XSS7</accession>
<feature type="transmembrane region" description="Helical" evidence="6">
    <location>
        <begin position="348"/>
        <end position="367"/>
    </location>
</feature>
<evidence type="ECO:0000256" key="5">
    <source>
        <dbReference type="ARBA" id="ARBA00023136"/>
    </source>
</evidence>
<feature type="transmembrane region" description="Helical" evidence="6">
    <location>
        <begin position="321"/>
        <end position="342"/>
    </location>
</feature>
<evidence type="ECO:0000256" key="3">
    <source>
        <dbReference type="ARBA" id="ARBA00022692"/>
    </source>
</evidence>
<feature type="transmembrane region" description="Helical" evidence="6">
    <location>
        <begin position="176"/>
        <end position="195"/>
    </location>
</feature>
<protein>
    <submittedName>
        <fullName evidence="7">ABC transporter permease</fullName>
    </submittedName>
</protein>
<evidence type="ECO:0000256" key="6">
    <source>
        <dbReference type="SAM" id="Phobius"/>
    </source>
</evidence>
<gene>
    <name evidence="7" type="ORF">D7S86_15610</name>
</gene>
<feature type="transmembrane region" description="Helical" evidence="6">
    <location>
        <begin position="298"/>
        <end position="314"/>
    </location>
</feature>
<organism evidence="7 8">
    <name type="scientific">Pararobbsia silviterrae</name>
    <dbReference type="NCBI Taxonomy" id="1792498"/>
    <lineage>
        <taxon>Bacteria</taxon>
        <taxon>Pseudomonadati</taxon>
        <taxon>Pseudomonadota</taxon>
        <taxon>Betaproteobacteria</taxon>
        <taxon>Burkholderiales</taxon>
        <taxon>Burkholderiaceae</taxon>
        <taxon>Pararobbsia</taxon>
    </lineage>
</organism>
<dbReference type="EMBL" id="RBZU01000006">
    <property type="protein sequence ID" value="RKP53690.1"/>
    <property type="molecule type" value="Genomic_DNA"/>
</dbReference>
<dbReference type="Pfam" id="PF02653">
    <property type="entry name" value="BPD_transp_2"/>
    <property type="match status" value="1"/>
</dbReference>
<proteinExistence type="predicted"/>
<evidence type="ECO:0000256" key="2">
    <source>
        <dbReference type="ARBA" id="ARBA00022475"/>
    </source>
</evidence>
<dbReference type="Proteomes" id="UP000270342">
    <property type="component" value="Unassembled WGS sequence"/>
</dbReference>
<keyword evidence="2" id="KW-1003">Cell membrane</keyword>
<keyword evidence="4 6" id="KW-1133">Transmembrane helix</keyword>
<dbReference type="OrthoDB" id="9809785at2"/>
<dbReference type="GO" id="GO:0022857">
    <property type="term" value="F:transmembrane transporter activity"/>
    <property type="evidence" value="ECO:0007669"/>
    <property type="project" value="InterPro"/>
</dbReference>